<organism evidence="2 3">
    <name type="scientific">Paenibacillus cookii</name>
    <dbReference type="NCBI Taxonomy" id="157839"/>
    <lineage>
        <taxon>Bacteria</taxon>
        <taxon>Bacillati</taxon>
        <taxon>Bacillota</taxon>
        <taxon>Bacilli</taxon>
        <taxon>Bacillales</taxon>
        <taxon>Paenibacillaceae</taxon>
        <taxon>Paenibacillus</taxon>
    </lineage>
</organism>
<comment type="caution">
    <text evidence="2">The sequence shown here is derived from an EMBL/GenBank/DDBJ whole genome shotgun (WGS) entry which is preliminary data.</text>
</comment>
<keyword evidence="3" id="KW-1185">Reference proteome</keyword>
<dbReference type="Proteomes" id="UP000680638">
    <property type="component" value="Unassembled WGS sequence"/>
</dbReference>
<evidence type="ECO:0000313" key="2">
    <source>
        <dbReference type="EMBL" id="GIO70267.1"/>
    </source>
</evidence>
<sequence length="358" mass="42622">MAQLETVKRPDMLFHLITGIQKWQENFGVIPDELYTGMLMFAHLSAEGNSDPPVDIYQLIRILHKPSHEWGIQGLQNDYPEHSPLLEETIGLVADTDEFMNRYISPQDAEQQNMYDILKYCKEDGRQLQDEYTAIRTFLSEPQHAVITARELNEFAENFQDSELIHLIRRCYQEITHELTNFRKCPHCGWTMEYKHDRWRCNKEDICHVLADMEILVPLEFGKQRVFRLNPGIQRFVLLPGISELRLAKRLRKKGYEVDLYPNIDTFDLSVRLKGREFFLDVKDFKDPRTLANFFNGQSASYLEKYQDQCLIVVPRYRSLLFHEYKKRAEMYLNETARYYIRIVMENEVEQVLEDVFW</sequence>
<protein>
    <recommendedName>
        <fullName evidence="1">REase associating with pPIWI RE domain-containing protein</fullName>
    </recommendedName>
</protein>
<evidence type="ECO:0000259" key="1">
    <source>
        <dbReference type="Pfam" id="PF18154"/>
    </source>
</evidence>
<dbReference type="RefSeq" id="WP_212952902.1">
    <property type="nucleotide sequence ID" value="NZ_BORW01000054.1"/>
</dbReference>
<dbReference type="Pfam" id="PF18154">
    <property type="entry name" value="pPIWI_RE_REase"/>
    <property type="match status" value="1"/>
</dbReference>
<evidence type="ECO:0000313" key="3">
    <source>
        <dbReference type="Proteomes" id="UP000680638"/>
    </source>
</evidence>
<gene>
    <name evidence="2" type="ORF">J21TS3_50880</name>
</gene>
<reference evidence="2 3" key="1">
    <citation type="submission" date="2021-03" db="EMBL/GenBank/DDBJ databases">
        <title>Antimicrobial resistance genes in bacteria isolated from Japanese honey, and their potential for conferring macrolide and lincosamide resistance in the American foulbrood pathogen Paenibacillus larvae.</title>
        <authorList>
            <person name="Okamoto M."/>
            <person name="Kumagai M."/>
            <person name="Kanamori H."/>
            <person name="Takamatsu D."/>
        </authorList>
    </citation>
    <scope>NUCLEOTIDE SEQUENCE [LARGE SCALE GENOMIC DNA]</scope>
    <source>
        <strain evidence="2 3">J21TS3</strain>
    </source>
</reference>
<feature type="domain" description="REase associating with pPIWI RE" evidence="1">
    <location>
        <begin position="241"/>
        <end position="349"/>
    </location>
</feature>
<name>A0ABQ4M412_9BACL</name>
<dbReference type="InterPro" id="IPR040828">
    <property type="entry name" value="pPIWI_RE_REase"/>
</dbReference>
<accession>A0ABQ4M412</accession>
<dbReference type="EMBL" id="BORW01000054">
    <property type="protein sequence ID" value="GIO70267.1"/>
    <property type="molecule type" value="Genomic_DNA"/>
</dbReference>
<proteinExistence type="predicted"/>